<dbReference type="EMBL" id="JACSPZ010000016">
    <property type="protein sequence ID" value="MBD8038801.1"/>
    <property type="molecule type" value="Genomic_DNA"/>
</dbReference>
<dbReference type="NCBIfam" id="TIGR01536">
    <property type="entry name" value="asn_synth_AEB"/>
    <property type="match status" value="1"/>
</dbReference>
<evidence type="ECO:0000256" key="1">
    <source>
        <dbReference type="ARBA" id="ARBA00005187"/>
    </source>
</evidence>
<evidence type="ECO:0000256" key="2">
    <source>
        <dbReference type="ARBA" id="ARBA00005752"/>
    </source>
</evidence>
<dbReference type="SUPFAM" id="SSF52402">
    <property type="entry name" value="Adenine nucleotide alpha hydrolases-like"/>
    <property type="match status" value="1"/>
</dbReference>
<dbReference type="EC" id="6.3.5.4" evidence="3"/>
<keyword evidence="6" id="KW-0061">Asparagine biosynthesis</keyword>
<dbReference type="InterPro" id="IPR033738">
    <property type="entry name" value="AsnB_N"/>
</dbReference>
<dbReference type="PANTHER" id="PTHR43284:SF1">
    <property type="entry name" value="ASPARAGINE SYNTHETASE"/>
    <property type="match status" value="1"/>
</dbReference>
<dbReference type="InterPro" id="IPR006426">
    <property type="entry name" value="Asn_synth_AEB"/>
</dbReference>
<keyword evidence="7" id="KW-0315">Glutamine amidotransferase</keyword>
<proteinExistence type="inferred from homology"/>
<evidence type="ECO:0000256" key="5">
    <source>
        <dbReference type="ARBA" id="ARBA00022840"/>
    </source>
</evidence>
<dbReference type="SUPFAM" id="SSF56235">
    <property type="entry name" value="N-terminal nucleophile aminohydrolases (Ntn hydrolases)"/>
    <property type="match status" value="1"/>
</dbReference>
<accession>A0ABR8Y3R8</accession>
<keyword evidence="5" id="KW-0067">ATP-binding</keyword>
<comment type="catalytic activity">
    <reaction evidence="8">
        <text>L-aspartate + L-glutamine + ATP + H2O = L-asparagine + L-glutamate + AMP + diphosphate + H(+)</text>
        <dbReference type="Rhea" id="RHEA:12228"/>
        <dbReference type="ChEBI" id="CHEBI:15377"/>
        <dbReference type="ChEBI" id="CHEBI:15378"/>
        <dbReference type="ChEBI" id="CHEBI:29985"/>
        <dbReference type="ChEBI" id="CHEBI:29991"/>
        <dbReference type="ChEBI" id="CHEBI:30616"/>
        <dbReference type="ChEBI" id="CHEBI:33019"/>
        <dbReference type="ChEBI" id="CHEBI:58048"/>
        <dbReference type="ChEBI" id="CHEBI:58359"/>
        <dbReference type="ChEBI" id="CHEBI:456215"/>
        <dbReference type="EC" id="6.3.5.4"/>
    </reaction>
</comment>
<dbReference type="RefSeq" id="WP_191701862.1">
    <property type="nucleotide sequence ID" value="NZ_JACSPZ010000016.1"/>
</dbReference>
<dbReference type="InterPro" id="IPR051786">
    <property type="entry name" value="ASN_synthetase/amidase"/>
</dbReference>
<gene>
    <name evidence="10" type="primary">asnB</name>
    <name evidence="10" type="ORF">H9635_18820</name>
</gene>
<dbReference type="Pfam" id="PF13537">
    <property type="entry name" value="GATase_7"/>
    <property type="match status" value="1"/>
</dbReference>
<dbReference type="CDD" id="cd00712">
    <property type="entry name" value="AsnB"/>
    <property type="match status" value="1"/>
</dbReference>
<evidence type="ECO:0000313" key="10">
    <source>
        <dbReference type="EMBL" id="MBD8038801.1"/>
    </source>
</evidence>
<protein>
    <recommendedName>
        <fullName evidence="3">asparagine synthase (glutamine-hydrolyzing)</fullName>
        <ecNumber evidence="3">6.3.5.4</ecNumber>
    </recommendedName>
</protein>
<keyword evidence="6" id="KW-0028">Amino-acid biosynthesis</keyword>
<reference evidence="10 11" key="1">
    <citation type="submission" date="2020-08" db="EMBL/GenBank/DDBJ databases">
        <title>A Genomic Blueprint of the Chicken Gut Microbiome.</title>
        <authorList>
            <person name="Gilroy R."/>
            <person name="Ravi A."/>
            <person name="Getino M."/>
            <person name="Pursley I."/>
            <person name="Horton D.L."/>
            <person name="Alikhan N.-F."/>
            <person name="Baker D."/>
            <person name="Gharbi K."/>
            <person name="Hall N."/>
            <person name="Watson M."/>
            <person name="Adriaenssens E.M."/>
            <person name="Foster-Nyarko E."/>
            <person name="Jarju S."/>
            <person name="Secka A."/>
            <person name="Antonio M."/>
            <person name="Oren A."/>
            <person name="Chaudhuri R."/>
            <person name="La Ragione R.M."/>
            <person name="Hildebrand F."/>
            <person name="Pallen M.J."/>
        </authorList>
    </citation>
    <scope>NUCLEOTIDE SEQUENCE [LARGE SCALE GENOMIC DNA]</scope>
    <source>
        <strain evidence="10 11">A46</strain>
    </source>
</reference>
<dbReference type="PIRSF" id="PIRSF001589">
    <property type="entry name" value="Asn_synthetase_glu-h"/>
    <property type="match status" value="1"/>
</dbReference>
<comment type="similarity">
    <text evidence="2">Belongs to the asparagine synthetase family.</text>
</comment>
<dbReference type="CDD" id="cd01991">
    <property type="entry name" value="Asn_synthase_B_C"/>
    <property type="match status" value="1"/>
</dbReference>
<dbReference type="PANTHER" id="PTHR43284">
    <property type="entry name" value="ASPARAGINE SYNTHETASE (GLUTAMINE-HYDROLYZING)"/>
    <property type="match status" value="1"/>
</dbReference>
<dbReference type="InterPro" id="IPR017932">
    <property type="entry name" value="GATase_2_dom"/>
</dbReference>
<keyword evidence="11" id="KW-1185">Reference proteome</keyword>
<evidence type="ECO:0000256" key="3">
    <source>
        <dbReference type="ARBA" id="ARBA00012737"/>
    </source>
</evidence>
<dbReference type="Proteomes" id="UP000619101">
    <property type="component" value="Unassembled WGS sequence"/>
</dbReference>
<evidence type="ECO:0000313" key="11">
    <source>
        <dbReference type="Proteomes" id="UP000619101"/>
    </source>
</evidence>
<dbReference type="GO" id="GO:0004066">
    <property type="term" value="F:asparagine synthase (glutamine-hydrolyzing) activity"/>
    <property type="evidence" value="ECO:0007669"/>
    <property type="project" value="UniProtKB-EC"/>
</dbReference>
<dbReference type="Gene3D" id="3.60.20.10">
    <property type="entry name" value="Glutamine Phosphoribosylpyrophosphate, subunit 1, domain 1"/>
    <property type="match status" value="1"/>
</dbReference>
<dbReference type="PROSITE" id="PS51278">
    <property type="entry name" value="GATASE_TYPE_2"/>
    <property type="match status" value="1"/>
</dbReference>
<comment type="caution">
    <text evidence="10">The sequence shown here is derived from an EMBL/GenBank/DDBJ whole genome shotgun (WGS) entry which is preliminary data.</text>
</comment>
<dbReference type="Gene3D" id="3.40.50.620">
    <property type="entry name" value="HUPs"/>
    <property type="match status" value="1"/>
</dbReference>
<evidence type="ECO:0000256" key="8">
    <source>
        <dbReference type="ARBA" id="ARBA00048741"/>
    </source>
</evidence>
<evidence type="ECO:0000256" key="4">
    <source>
        <dbReference type="ARBA" id="ARBA00022741"/>
    </source>
</evidence>
<keyword evidence="4" id="KW-0547">Nucleotide-binding</keyword>
<dbReference type="InterPro" id="IPR014729">
    <property type="entry name" value="Rossmann-like_a/b/a_fold"/>
</dbReference>
<evidence type="ECO:0000256" key="6">
    <source>
        <dbReference type="ARBA" id="ARBA00022888"/>
    </source>
</evidence>
<comment type="pathway">
    <text evidence="1">Amino-acid biosynthesis; L-asparagine biosynthesis; L-asparagine from L-aspartate (L-Gln route): step 1/1.</text>
</comment>
<evidence type="ECO:0000256" key="7">
    <source>
        <dbReference type="ARBA" id="ARBA00022962"/>
    </source>
</evidence>
<feature type="domain" description="Glutamine amidotransferase type-2" evidence="9">
    <location>
        <begin position="2"/>
        <end position="212"/>
    </location>
</feature>
<name>A0ABR8Y3R8_9BACL</name>
<dbReference type="Pfam" id="PF00733">
    <property type="entry name" value="Asn_synthase"/>
    <property type="match status" value="1"/>
</dbReference>
<dbReference type="InterPro" id="IPR001962">
    <property type="entry name" value="Asn_synthase"/>
</dbReference>
<dbReference type="InterPro" id="IPR029055">
    <property type="entry name" value="Ntn_hydrolases_N"/>
</dbReference>
<keyword evidence="10" id="KW-0436">Ligase</keyword>
<sequence>MCGISGWIDYSKNLVDNELLIKKMTRTLLHRGPDSEGYFVSKHALLGHKRLAIIDLVTGDQPMTRGNFTIVYNGEVYNANEIREQLIKRGYTFHTTSDTEVILIAYCEWKERCMDYLNGIYGFAIWDAEEQSLFLCRDRLGVKPLFYYEYEDGILFSSEIKGILAHPSVKPQVDIEGLAALFSLGPSRIVGNAIFKGIKEIKPAYAMTVRKEGKKSWKYWDIVSKQHEHSEEETIDKVRELVTKAIERQLISDVPISTMLSGGLDSSIITAVAAEQLAKENKTLSTYSVAYEENDQHFQENSFQTSQDEFWIGKMQQAFQTNHKQVTLTQEDLVESLQHAMILKDMPSMADIDSSLYLFCKEMKNEHTVALSGECADEVFGGYPWFYGEKTESLFPWLRSTNEREQLFKTEWQKRLQLPQFMQNTYDEAIKDMPHFTGSKEEQERQQLFYLNNLFFMQTLLERNDRMTMGASMEVRVPFADHTIIEYVWNIPWEMKNSGGKEKGILREAFSSLLPKEVVERKKNPYPKTYHPKYTELVHKRLQQILKQKDSVLYELFEHDQLKRLLATNGQSFQIPWFGQLMAGPQLIAYLIQVHDWVEHYRIDIIST</sequence>
<organism evidence="10 11">
    <name type="scientific">Solibacillus faecavium</name>
    <dbReference type="NCBI Taxonomy" id="2762221"/>
    <lineage>
        <taxon>Bacteria</taxon>
        <taxon>Bacillati</taxon>
        <taxon>Bacillota</taxon>
        <taxon>Bacilli</taxon>
        <taxon>Bacillales</taxon>
        <taxon>Caryophanaceae</taxon>
        <taxon>Solibacillus</taxon>
    </lineage>
</organism>
<evidence type="ECO:0000259" key="9">
    <source>
        <dbReference type="PROSITE" id="PS51278"/>
    </source>
</evidence>